<comment type="caution">
    <text evidence="2">The sequence shown here is derived from an EMBL/GenBank/DDBJ whole genome shotgun (WGS) entry which is preliminary data.</text>
</comment>
<name>A0ABW5S5U9_9BACL</name>
<protein>
    <submittedName>
        <fullName evidence="2">MBL fold metallo-hydrolase</fullName>
    </submittedName>
</protein>
<dbReference type="Pfam" id="PF12706">
    <property type="entry name" value="Lactamase_B_2"/>
    <property type="match status" value="1"/>
</dbReference>
<evidence type="ECO:0000259" key="1">
    <source>
        <dbReference type="Pfam" id="PF12706"/>
    </source>
</evidence>
<organism evidence="2 3">
    <name type="scientific">Sporolactobacillus shoreicorticis</name>
    <dbReference type="NCBI Taxonomy" id="1923877"/>
    <lineage>
        <taxon>Bacteria</taxon>
        <taxon>Bacillati</taxon>
        <taxon>Bacillota</taxon>
        <taxon>Bacilli</taxon>
        <taxon>Bacillales</taxon>
        <taxon>Sporolactobacillaceae</taxon>
        <taxon>Sporolactobacillus</taxon>
    </lineage>
</organism>
<evidence type="ECO:0000313" key="3">
    <source>
        <dbReference type="Proteomes" id="UP001597399"/>
    </source>
</evidence>
<dbReference type="InterPro" id="IPR052533">
    <property type="entry name" value="WalJ/YycJ-like"/>
</dbReference>
<dbReference type="SUPFAM" id="SSF56281">
    <property type="entry name" value="Metallo-hydrolase/oxidoreductase"/>
    <property type="match status" value="1"/>
</dbReference>
<dbReference type="InterPro" id="IPR001279">
    <property type="entry name" value="Metallo-B-lactamas"/>
</dbReference>
<dbReference type="Proteomes" id="UP001597399">
    <property type="component" value="Unassembled WGS sequence"/>
</dbReference>
<dbReference type="EMBL" id="JBHUMQ010000034">
    <property type="protein sequence ID" value="MFD2694962.1"/>
    <property type="molecule type" value="Genomic_DNA"/>
</dbReference>
<sequence>MIDIKALASGSKGNAYRITDGQTPLLLECGIPYREIQKGFDFHMSDVAGCLITHEHGDHSKSVKDVMKGAVDLYASQGTFTKLGIAGHHVKPIRAREQFKLRTWTIMPFDVEHDVSEPLGYLLMNQSGEKLLFATDTYYIKYKFKNLTHVMVEANYSLEILNENIKAGRVPAVMKRRLLRSHFSLEHVNEFLSANDLSMVQEIWLLHLSDNNSNAEQFKREIMELTGKPVYIA</sequence>
<evidence type="ECO:0000313" key="2">
    <source>
        <dbReference type="EMBL" id="MFD2694962.1"/>
    </source>
</evidence>
<proteinExistence type="predicted"/>
<gene>
    <name evidence="2" type="ORF">ACFSUE_15205</name>
</gene>
<dbReference type="Gene3D" id="3.60.15.10">
    <property type="entry name" value="Ribonuclease Z/Hydroxyacylglutathione hydrolase-like"/>
    <property type="match status" value="1"/>
</dbReference>
<accession>A0ABW5S5U9</accession>
<reference evidence="3" key="1">
    <citation type="journal article" date="2019" name="Int. J. Syst. Evol. Microbiol.">
        <title>The Global Catalogue of Microorganisms (GCM) 10K type strain sequencing project: providing services to taxonomists for standard genome sequencing and annotation.</title>
        <authorList>
            <consortium name="The Broad Institute Genomics Platform"/>
            <consortium name="The Broad Institute Genome Sequencing Center for Infectious Disease"/>
            <person name="Wu L."/>
            <person name="Ma J."/>
        </authorList>
    </citation>
    <scope>NUCLEOTIDE SEQUENCE [LARGE SCALE GENOMIC DNA]</scope>
    <source>
        <strain evidence="3">TISTR 2466</strain>
    </source>
</reference>
<dbReference type="RefSeq" id="WP_253064597.1">
    <property type="nucleotide sequence ID" value="NZ_JAMXWM010000031.1"/>
</dbReference>
<dbReference type="PANTHER" id="PTHR47619:SF1">
    <property type="entry name" value="EXODEOXYRIBONUCLEASE WALJ"/>
    <property type="match status" value="1"/>
</dbReference>
<dbReference type="PANTHER" id="PTHR47619">
    <property type="entry name" value="METALLO-HYDROLASE YYCJ-RELATED"/>
    <property type="match status" value="1"/>
</dbReference>
<dbReference type="InterPro" id="IPR036866">
    <property type="entry name" value="RibonucZ/Hydroxyglut_hydro"/>
</dbReference>
<keyword evidence="3" id="KW-1185">Reference proteome</keyword>
<feature type="domain" description="Metallo-beta-lactamase" evidence="1">
    <location>
        <begin position="45"/>
        <end position="143"/>
    </location>
</feature>